<keyword evidence="2" id="KW-1185">Reference proteome</keyword>
<dbReference type="HOGENOM" id="CLU_3372100_0_0_10"/>
<name>K9E3F0_9BACE</name>
<reference evidence="1 2" key="1">
    <citation type="submission" date="2012-09" db="EMBL/GenBank/DDBJ databases">
        <title>The Genome Sequence of Bacteroides oleiciplenus YIT 12058.</title>
        <authorList>
            <consortium name="The Broad Institute Genome Sequencing Platform"/>
            <person name="Earl A."/>
            <person name="Ward D."/>
            <person name="Feldgarden M."/>
            <person name="Gevers D."/>
            <person name="Morotomi M."/>
            <person name="Walker B."/>
            <person name="Young S.K."/>
            <person name="Zeng Q."/>
            <person name="Gargeya S."/>
            <person name="Fitzgerald M."/>
            <person name="Haas B."/>
            <person name="Abouelleil A."/>
            <person name="Alvarado L."/>
            <person name="Arachchi H.M."/>
            <person name="Berlin A.M."/>
            <person name="Chapman S.B."/>
            <person name="Goldberg J."/>
            <person name="Griggs A."/>
            <person name="Gujja S."/>
            <person name="Hansen M."/>
            <person name="Howarth C."/>
            <person name="Imamovic A."/>
            <person name="Larimer J."/>
            <person name="McCowen C."/>
            <person name="Montmayeur A."/>
            <person name="Murphy C."/>
            <person name="Neiman D."/>
            <person name="Pearson M."/>
            <person name="Priest M."/>
            <person name="Roberts A."/>
            <person name="Saif S."/>
            <person name="Shea T."/>
            <person name="Sisk P."/>
            <person name="Sykes S."/>
            <person name="Wortman J."/>
            <person name="Nusbaum C."/>
            <person name="Birren B."/>
        </authorList>
    </citation>
    <scope>NUCLEOTIDE SEQUENCE [LARGE SCALE GENOMIC DNA]</scope>
    <source>
        <strain evidence="1 2">YIT 12058</strain>
    </source>
</reference>
<accession>K9E3F0</accession>
<dbReference type="AlphaFoldDB" id="K9E3F0"/>
<dbReference type="STRING" id="742727.HMPREF9447_01408"/>
<proteinExistence type="predicted"/>
<comment type="caution">
    <text evidence="1">The sequence shown here is derived from an EMBL/GenBank/DDBJ whole genome shotgun (WGS) entry which is preliminary data.</text>
</comment>
<sequence length="34" mass="4016">MKVSDAKVIDLPKFLDKRGNLSFAEEFRQISFER</sequence>
<evidence type="ECO:0000313" key="1">
    <source>
        <dbReference type="EMBL" id="EKU91218.1"/>
    </source>
</evidence>
<dbReference type="Proteomes" id="UP000009872">
    <property type="component" value="Unassembled WGS sequence"/>
</dbReference>
<organism evidence="1 2">
    <name type="scientific">Bacteroides oleiciplenus YIT 12058</name>
    <dbReference type="NCBI Taxonomy" id="742727"/>
    <lineage>
        <taxon>Bacteria</taxon>
        <taxon>Pseudomonadati</taxon>
        <taxon>Bacteroidota</taxon>
        <taxon>Bacteroidia</taxon>
        <taxon>Bacteroidales</taxon>
        <taxon>Bacteroidaceae</taxon>
        <taxon>Bacteroides</taxon>
    </lineage>
</organism>
<evidence type="ECO:0000313" key="2">
    <source>
        <dbReference type="Proteomes" id="UP000009872"/>
    </source>
</evidence>
<dbReference type="EMBL" id="ADLF01000008">
    <property type="protein sequence ID" value="EKU91218.1"/>
    <property type="molecule type" value="Genomic_DNA"/>
</dbReference>
<gene>
    <name evidence="1" type="ORF">HMPREF9447_01408</name>
</gene>
<protein>
    <submittedName>
        <fullName evidence="1">Uncharacterized protein</fullName>
    </submittedName>
</protein>